<reference evidence="2 3" key="1">
    <citation type="journal article" date="2018" name="Front. Microbiol.">
        <title>Genome-Based Analysis Reveals the Taxonomy and Diversity of the Family Idiomarinaceae.</title>
        <authorList>
            <person name="Liu Y."/>
            <person name="Lai Q."/>
            <person name="Shao Z."/>
        </authorList>
    </citation>
    <scope>NUCLEOTIDE SEQUENCE [LARGE SCALE GENOMIC DNA]</scope>
    <source>
        <strain evidence="2 3">GBSy1</strain>
    </source>
</reference>
<protein>
    <recommendedName>
        <fullName evidence="4">Reelin domain-containing protein</fullName>
    </recommendedName>
</protein>
<keyword evidence="3" id="KW-1185">Reference proteome</keyword>
<feature type="chain" id="PRO_5047232103" description="Reelin domain-containing protein" evidence="1">
    <location>
        <begin position="21"/>
        <end position="179"/>
    </location>
</feature>
<accession>A0ABY0C0D0</accession>
<evidence type="ECO:0000313" key="3">
    <source>
        <dbReference type="Proteomes" id="UP000287410"/>
    </source>
</evidence>
<name>A0ABY0C0D0_9GAMM</name>
<dbReference type="EMBL" id="PIPN01000002">
    <property type="protein sequence ID" value="RUO30782.1"/>
    <property type="molecule type" value="Genomic_DNA"/>
</dbReference>
<organism evidence="2 3">
    <name type="scientific">Aliidiomarina sedimenti</name>
    <dbReference type="NCBI Taxonomy" id="1933879"/>
    <lineage>
        <taxon>Bacteria</taxon>
        <taxon>Pseudomonadati</taxon>
        <taxon>Pseudomonadota</taxon>
        <taxon>Gammaproteobacteria</taxon>
        <taxon>Alteromonadales</taxon>
        <taxon>Idiomarinaceae</taxon>
        <taxon>Aliidiomarina</taxon>
    </lineage>
</organism>
<dbReference type="Gene3D" id="2.60.40.4060">
    <property type="entry name" value="Reeler domain"/>
    <property type="match status" value="1"/>
</dbReference>
<dbReference type="InterPro" id="IPR042307">
    <property type="entry name" value="Reeler_sf"/>
</dbReference>
<dbReference type="RefSeq" id="WP_198675701.1">
    <property type="nucleotide sequence ID" value="NZ_PIPN01000002.1"/>
</dbReference>
<feature type="signal peptide" evidence="1">
    <location>
        <begin position="1"/>
        <end position="20"/>
    </location>
</feature>
<evidence type="ECO:0000313" key="2">
    <source>
        <dbReference type="EMBL" id="RUO30782.1"/>
    </source>
</evidence>
<gene>
    <name evidence="2" type="ORF">CWE12_05975</name>
</gene>
<dbReference type="Proteomes" id="UP000287410">
    <property type="component" value="Unassembled WGS sequence"/>
</dbReference>
<dbReference type="NCBIfam" id="NF041895">
    <property type="entry name" value="choice_anch_V"/>
    <property type="match status" value="1"/>
</dbReference>
<sequence length="179" mass="18902">MINRVALIAAGLLTSFTVSAFPEGAEPGYTGGWEQPDCSACHFAGPPQSERSGVELAGLAQQLVPGNTYQLELTVRDPEQRVGGFQIAIRNAGTGAPSGQFEPQSGQQRLEAEGITYLSHSEPAEASADGDQQRTRWYIHWKAGADQAVEISVAAVAADADASPLGDNVYTLSRKITAD</sequence>
<comment type="caution">
    <text evidence="2">The sequence shown here is derived from an EMBL/GenBank/DDBJ whole genome shotgun (WGS) entry which is preliminary data.</text>
</comment>
<proteinExistence type="predicted"/>
<evidence type="ECO:0000256" key="1">
    <source>
        <dbReference type="SAM" id="SignalP"/>
    </source>
</evidence>
<evidence type="ECO:0008006" key="4">
    <source>
        <dbReference type="Google" id="ProtNLM"/>
    </source>
</evidence>
<keyword evidence="1" id="KW-0732">Signal</keyword>